<dbReference type="PANTHER" id="PTHR43065:SF42">
    <property type="entry name" value="TWO-COMPONENT SENSOR PPRA"/>
    <property type="match status" value="1"/>
</dbReference>
<dbReference type="InterPro" id="IPR036890">
    <property type="entry name" value="HATPase_C_sf"/>
</dbReference>
<dbReference type="Gene3D" id="3.40.50.2300">
    <property type="match status" value="1"/>
</dbReference>
<dbReference type="CDD" id="cd18161">
    <property type="entry name" value="REC_hyHK_blue-like"/>
    <property type="match status" value="1"/>
</dbReference>
<dbReference type="SUPFAM" id="SSF55785">
    <property type="entry name" value="PYP-like sensor domain (PAS domain)"/>
    <property type="match status" value="2"/>
</dbReference>
<dbReference type="InterPro" id="IPR036097">
    <property type="entry name" value="HisK_dim/P_sf"/>
</dbReference>
<feature type="domain" description="Histidine kinase" evidence="5">
    <location>
        <begin position="301"/>
        <end position="525"/>
    </location>
</feature>
<evidence type="ECO:0000313" key="8">
    <source>
        <dbReference type="EMBL" id="WHQ72585.1"/>
    </source>
</evidence>
<dbReference type="SUPFAM" id="SSF47384">
    <property type="entry name" value="Homodimeric domain of signal transducing histidine kinase"/>
    <property type="match status" value="1"/>
</dbReference>
<evidence type="ECO:0000256" key="4">
    <source>
        <dbReference type="PROSITE-ProRule" id="PRU00169"/>
    </source>
</evidence>
<dbReference type="PRINTS" id="PR00344">
    <property type="entry name" value="BCTRLSENSOR"/>
</dbReference>
<dbReference type="Proteomes" id="UP001223720">
    <property type="component" value="Chromosome"/>
</dbReference>
<dbReference type="SMART" id="SM00388">
    <property type="entry name" value="HisKA"/>
    <property type="match status" value="1"/>
</dbReference>
<comment type="catalytic activity">
    <reaction evidence="1">
        <text>ATP + protein L-histidine = ADP + protein N-phospho-L-histidine.</text>
        <dbReference type="EC" id="2.7.13.3"/>
    </reaction>
</comment>
<feature type="modified residue" description="4-aspartylphosphate" evidence="4">
    <location>
        <position position="598"/>
    </location>
</feature>
<dbReference type="InterPro" id="IPR013655">
    <property type="entry name" value="PAS_fold_3"/>
</dbReference>
<dbReference type="Pfam" id="PF08448">
    <property type="entry name" value="PAS_4"/>
    <property type="match status" value="1"/>
</dbReference>
<dbReference type="Gene3D" id="1.10.287.130">
    <property type="match status" value="1"/>
</dbReference>
<name>A0AAX3WM00_METEX</name>
<dbReference type="NCBIfam" id="TIGR00229">
    <property type="entry name" value="sensory_box"/>
    <property type="match status" value="1"/>
</dbReference>
<dbReference type="CDD" id="cd00130">
    <property type="entry name" value="PAS"/>
    <property type="match status" value="1"/>
</dbReference>
<feature type="domain" description="PAS" evidence="7">
    <location>
        <begin position="163"/>
        <end position="233"/>
    </location>
</feature>
<dbReference type="EC" id="2.7.13.3" evidence="2"/>
<dbReference type="Gene3D" id="3.30.450.20">
    <property type="entry name" value="PAS domain"/>
    <property type="match status" value="2"/>
</dbReference>
<evidence type="ECO:0000259" key="7">
    <source>
        <dbReference type="PROSITE" id="PS50112"/>
    </source>
</evidence>
<dbReference type="PROSITE" id="PS50110">
    <property type="entry name" value="RESPONSE_REGULATORY"/>
    <property type="match status" value="1"/>
</dbReference>
<organism evidence="8 9">
    <name type="scientific">Methylorubrum extorquens</name>
    <name type="common">Methylobacterium dichloromethanicum</name>
    <name type="synonym">Methylobacterium extorquens</name>
    <dbReference type="NCBI Taxonomy" id="408"/>
    <lineage>
        <taxon>Bacteria</taxon>
        <taxon>Pseudomonadati</taxon>
        <taxon>Pseudomonadota</taxon>
        <taxon>Alphaproteobacteria</taxon>
        <taxon>Hyphomicrobiales</taxon>
        <taxon>Methylobacteriaceae</taxon>
        <taxon>Methylorubrum</taxon>
    </lineage>
</organism>
<keyword evidence="3 4" id="KW-0597">Phosphoprotein</keyword>
<dbReference type="InterPro" id="IPR000014">
    <property type="entry name" value="PAS"/>
</dbReference>
<dbReference type="CDD" id="cd00082">
    <property type="entry name" value="HisKA"/>
    <property type="match status" value="1"/>
</dbReference>
<dbReference type="SMART" id="SM00448">
    <property type="entry name" value="REC"/>
    <property type="match status" value="1"/>
</dbReference>
<dbReference type="InterPro" id="IPR013656">
    <property type="entry name" value="PAS_4"/>
</dbReference>
<dbReference type="Pfam" id="PF00512">
    <property type="entry name" value="HisKA"/>
    <property type="match status" value="1"/>
</dbReference>
<dbReference type="SMART" id="SM00387">
    <property type="entry name" value="HATPase_c"/>
    <property type="match status" value="1"/>
</dbReference>
<dbReference type="PANTHER" id="PTHR43065">
    <property type="entry name" value="SENSOR HISTIDINE KINASE"/>
    <property type="match status" value="1"/>
</dbReference>
<evidence type="ECO:0000313" key="9">
    <source>
        <dbReference type="Proteomes" id="UP001223720"/>
    </source>
</evidence>
<dbReference type="PROSITE" id="PS50112">
    <property type="entry name" value="PAS"/>
    <property type="match status" value="1"/>
</dbReference>
<reference evidence="8" key="1">
    <citation type="journal article" date="2022" name="Biotechnol. Bioprocess Eng.">
        <title>Pan-genome Analysis Reveals Comparative Genomic Features of Central Metabolic Pathways in Methylorubrum extorquens.</title>
        <authorList>
            <person name="Lee G.M."/>
            <person name="Scott-Nevros Z.K."/>
            <person name="Lee S.-M."/>
            <person name="Kim D."/>
        </authorList>
    </citation>
    <scope>NUCLEOTIDE SEQUENCE</scope>
    <source>
        <strain evidence="8">ATCC 55366</strain>
    </source>
</reference>
<dbReference type="CDD" id="cd16919">
    <property type="entry name" value="HATPase_CckA-like"/>
    <property type="match status" value="1"/>
</dbReference>
<dbReference type="SMART" id="SM00091">
    <property type="entry name" value="PAS"/>
    <property type="match status" value="1"/>
</dbReference>
<evidence type="ECO:0000256" key="3">
    <source>
        <dbReference type="ARBA" id="ARBA00022553"/>
    </source>
</evidence>
<dbReference type="EMBL" id="CP073633">
    <property type="protein sequence ID" value="WHQ72585.1"/>
    <property type="molecule type" value="Genomic_DNA"/>
</dbReference>
<dbReference type="InterPro" id="IPR005467">
    <property type="entry name" value="His_kinase_dom"/>
</dbReference>
<gene>
    <name evidence="8" type="ORF">KEC54_00400</name>
</gene>
<feature type="domain" description="Response regulatory" evidence="6">
    <location>
        <begin position="548"/>
        <end position="664"/>
    </location>
</feature>
<protein>
    <recommendedName>
        <fullName evidence="2">histidine kinase</fullName>
        <ecNumber evidence="2">2.7.13.3</ecNumber>
    </recommendedName>
</protein>
<dbReference type="InterPro" id="IPR011006">
    <property type="entry name" value="CheY-like_superfamily"/>
</dbReference>
<dbReference type="Pfam" id="PF02518">
    <property type="entry name" value="HATPase_c"/>
    <property type="match status" value="1"/>
</dbReference>
<evidence type="ECO:0000259" key="5">
    <source>
        <dbReference type="PROSITE" id="PS50109"/>
    </source>
</evidence>
<evidence type="ECO:0000259" key="6">
    <source>
        <dbReference type="PROSITE" id="PS50110"/>
    </source>
</evidence>
<dbReference type="InterPro" id="IPR035965">
    <property type="entry name" value="PAS-like_dom_sf"/>
</dbReference>
<sequence length="676" mass="74328">MGARMRAHDWSRSPIGPLEAWPAPLRMAASLMLNSAFPMFIAWGRELGFIYNDAYAEILGNKHPAALGCPFEVIWSEIWPDINPLIQRAMAGEATFSADLPLRMMRRGQYEDTWFTFSYSPVREEDGRVAGMFCCCVETTAGVRSQAELAELNIDLERQVTERSRERDRLWRNTQDIQVIIDGAGVFHAVNPAFTAILGWTPEDVIGRPVFDFVLPDDEALTSRALEHARVESLPVVENRYRHKNGGFRWISWVAAPEAKLIYASGRHITAEKEQAEALSRTEEALRQAQKMEAVGQLTGGLAHDFNNLLAGISGSLELMQTRMQQGRLTDVDRYMTAAQGAAKRAAALTHRLLAFSRRQTLDPKPTDVSRLAMGMHELIQRTVGPGILVEVVGATGAWPALVDPPQLENALLNLCINARDAMPDGGIITIETANKWMDERAARQHDMPEGQYLSLAVTDTGTGMPPEVVARAFDPFFTTKPIGEGTGLGLSMIYGFAQQSGGQVRIYSEVGQGTTVCIYLPRFYGVVEDDTAGEQIAELPRSEAGETVLVVDDEPTVRMLITDILEDLGYAAIEAGDSATGLKVLQSDVRIDLLVTDVGLPGGMNGRQMADAARNHRPDLKVLFITGYAENAILGNGMLPPGMAVLTKPFAMDNMAARIRSMIEAGRETRLQRRS</sequence>
<dbReference type="Pfam" id="PF08447">
    <property type="entry name" value="PAS_3"/>
    <property type="match status" value="1"/>
</dbReference>
<dbReference type="InterPro" id="IPR004358">
    <property type="entry name" value="Sig_transdc_His_kin-like_C"/>
</dbReference>
<proteinExistence type="predicted"/>
<accession>A0AAX3WM00</accession>
<dbReference type="InterPro" id="IPR001789">
    <property type="entry name" value="Sig_transdc_resp-reg_receiver"/>
</dbReference>
<evidence type="ECO:0000256" key="2">
    <source>
        <dbReference type="ARBA" id="ARBA00012438"/>
    </source>
</evidence>
<dbReference type="Pfam" id="PF00072">
    <property type="entry name" value="Response_reg"/>
    <property type="match status" value="1"/>
</dbReference>
<dbReference type="Gene3D" id="3.30.565.10">
    <property type="entry name" value="Histidine kinase-like ATPase, C-terminal domain"/>
    <property type="match status" value="1"/>
</dbReference>
<dbReference type="AlphaFoldDB" id="A0AAX3WM00"/>
<dbReference type="PROSITE" id="PS50109">
    <property type="entry name" value="HIS_KIN"/>
    <property type="match status" value="1"/>
</dbReference>
<dbReference type="SUPFAM" id="SSF52172">
    <property type="entry name" value="CheY-like"/>
    <property type="match status" value="1"/>
</dbReference>
<evidence type="ECO:0000256" key="1">
    <source>
        <dbReference type="ARBA" id="ARBA00000085"/>
    </source>
</evidence>
<dbReference type="InterPro" id="IPR003594">
    <property type="entry name" value="HATPase_dom"/>
</dbReference>
<dbReference type="InterPro" id="IPR003661">
    <property type="entry name" value="HisK_dim/P_dom"/>
</dbReference>
<dbReference type="GO" id="GO:0000155">
    <property type="term" value="F:phosphorelay sensor kinase activity"/>
    <property type="evidence" value="ECO:0007669"/>
    <property type="project" value="InterPro"/>
</dbReference>
<dbReference type="SUPFAM" id="SSF55874">
    <property type="entry name" value="ATPase domain of HSP90 chaperone/DNA topoisomerase II/histidine kinase"/>
    <property type="match status" value="1"/>
</dbReference>